<evidence type="ECO:0000313" key="1">
    <source>
        <dbReference type="EMBL" id="CUS02685.2"/>
    </source>
</evidence>
<evidence type="ECO:0000313" key="2">
    <source>
        <dbReference type="Proteomes" id="UP000215027"/>
    </source>
</evidence>
<sequence>MHKLMSFMTGAICGALVGAVAALLLTPASGEELIESAEERWELTKTEARLAMEERRMELEAQYRSAKQS</sequence>
<dbReference type="KEGG" id="pbf:CFX0092_A0807"/>
<evidence type="ECO:0008006" key="3">
    <source>
        <dbReference type="Google" id="ProtNLM"/>
    </source>
</evidence>
<name>A0A160T298_9CHLR</name>
<dbReference type="Proteomes" id="UP000215027">
    <property type="component" value="Chromosome I"/>
</dbReference>
<proteinExistence type="predicted"/>
<dbReference type="EMBL" id="LN890655">
    <property type="protein sequence ID" value="CUS02685.2"/>
    <property type="molecule type" value="Genomic_DNA"/>
</dbReference>
<organism evidence="1 2">
    <name type="scientific">Candidatus Promineifilum breve</name>
    <dbReference type="NCBI Taxonomy" id="1806508"/>
    <lineage>
        <taxon>Bacteria</taxon>
        <taxon>Bacillati</taxon>
        <taxon>Chloroflexota</taxon>
        <taxon>Ardenticatenia</taxon>
        <taxon>Candidatus Promineifilales</taxon>
        <taxon>Candidatus Promineifilaceae</taxon>
        <taxon>Candidatus Promineifilum</taxon>
    </lineage>
</organism>
<gene>
    <name evidence="1" type="ORF">CFX0092_A0807</name>
</gene>
<dbReference type="RefSeq" id="WP_095042268.1">
    <property type="nucleotide sequence ID" value="NZ_LN890655.1"/>
</dbReference>
<dbReference type="AlphaFoldDB" id="A0A160T298"/>
<keyword evidence="2" id="KW-1185">Reference proteome</keyword>
<protein>
    <recommendedName>
        <fullName evidence="3">YtxH domain-containing protein</fullName>
    </recommendedName>
</protein>
<reference evidence="1" key="1">
    <citation type="submission" date="2016-01" db="EMBL/GenBank/DDBJ databases">
        <authorList>
            <person name="Mcilroy J.S."/>
            <person name="Karst M S."/>
            <person name="Albertsen M."/>
        </authorList>
    </citation>
    <scope>NUCLEOTIDE SEQUENCE</scope>
    <source>
        <strain evidence="1">Cfx-K</strain>
    </source>
</reference>
<accession>A0A160T298</accession>